<gene>
    <name evidence="5" type="ORF">QTP70_022111</name>
</gene>
<dbReference type="PANTHER" id="PTHR47544">
    <property type="entry name" value="RHO GUANINE NUCLEOTIDE EXCHANGE FACTOR 4"/>
    <property type="match status" value="1"/>
</dbReference>
<evidence type="ECO:0000313" key="5">
    <source>
        <dbReference type="EMBL" id="KAK3551687.1"/>
    </source>
</evidence>
<feature type="region of interest" description="Disordered" evidence="4">
    <location>
        <begin position="460"/>
        <end position="497"/>
    </location>
</feature>
<feature type="compositionally biased region" description="Basic and acidic residues" evidence="4">
    <location>
        <begin position="121"/>
        <end position="131"/>
    </location>
</feature>
<evidence type="ECO:0000256" key="3">
    <source>
        <dbReference type="ARBA" id="ARBA00022658"/>
    </source>
</evidence>
<keyword evidence="6" id="KW-1185">Reference proteome</keyword>
<feature type="compositionally biased region" description="Basic and acidic residues" evidence="4">
    <location>
        <begin position="385"/>
        <end position="402"/>
    </location>
</feature>
<feature type="non-terminal residue" evidence="5">
    <location>
        <position position="739"/>
    </location>
</feature>
<feature type="compositionally biased region" description="Basic and acidic residues" evidence="4">
    <location>
        <begin position="215"/>
        <end position="239"/>
    </location>
</feature>
<feature type="compositionally biased region" description="Low complexity" evidence="4">
    <location>
        <begin position="198"/>
        <end position="207"/>
    </location>
</feature>
<sequence length="739" mass="81904">QWSSASGSEGARCSVRSDKSFESYNDLITALVMALESYARAMRSTTEWAGTLESSSGVEGVRDGREERIKVQEALEAPNDPGGAEQTKCDKETETEKWGNEKMKPSESDQDILAVASCEHSLSECKGKSEDQPCPAPSDLNEDKSLQNDEATSVKCPSTGSLELDTSSINSEDREEQKSPLAGSTVKSQHSKSKVKPSKFSVFSKMPSFRRGKSMARDGRVSKGEISPRDSQDRGEDLLSHLTQDAGRDPESQQDNSDDEVFYKSEVVNKQIGLQVDTEDEEDEEEVFGHVQGTGDMEGSEMPQIKQSTGSECSNCRRSKSTEGLSFRLRFAQAHKSLSSLFESRSMDKYNECPESEDTRTKLSWKKQKRTKEVDLLRRTLSVPDTDKDGHKAIQRHTDPLSKRGVLRDGVGTSLQDTKSDGRSRRCLSITFIDSSEALPSGSSSPVSPMAPLASQLLSSCSKMPSGSSENLELPMRPMSPKPSSPRSAGQKQRFRYPSSRANTLSLIILGQSVSVSDPPERPRSLKPKVGRQGSLSPLGTSNHLEDSSIDSPSPISTITSTADNEFEPSVSLKVSPGSPRLFSHSTVMKTVKSPPAGSSSLSTTSRISTTLPMRGGFERHCFRDDLWIEEEKKRQRRLRRGEEIEEMRTRLSICALKVFPGMPLRSLSFSHSTPTGLDCLSWRRRMSSPEEERKRENCIKRDATDKTALAIKRRRRIEEEEEEEEEEHAGSLLNLDYL</sequence>
<dbReference type="AlphaFoldDB" id="A0AAE0VEE9"/>
<feature type="region of interest" description="Disordered" evidence="4">
    <location>
        <begin position="73"/>
        <end position="261"/>
    </location>
</feature>
<evidence type="ECO:0000256" key="1">
    <source>
        <dbReference type="ARBA" id="ARBA00004496"/>
    </source>
</evidence>
<dbReference type="Proteomes" id="UP001274896">
    <property type="component" value="Unassembled WGS sequence"/>
</dbReference>
<feature type="compositionally biased region" description="Basic and acidic residues" evidence="4">
    <location>
        <begin position="87"/>
        <end position="107"/>
    </location>
</feature>
<keyword evidence="2" id="KW-0963">Cytoplasm</keyword>
<feature type="compositionally biased region" description="Polar residues" evidence="4">
    <location>
        <begin position="460"/>
        <end position="471"/>
    </location>
</feature>
<reference evidence="5" key="1">
    <citation type="submission" date="2023-06" db="EMBL/GenBank/DDBJ databases">
        <title>Male Hemibagrus guttatus genome.</title>
        <authorList>
            <person name="Bian C."/>
        </authorList>
    </citation>
    <scope>NUCLEOTIDE SEQUENCE</scope>
    <source>
        <strain evidence="5">Male_cb2023</strain>
        <tissue evidence="5">Muscle</tissue>
    </source>
</reference>
<organism evidence="5 6">
    <name type="scientific">Hemibagrus guttatus</name>
    <dbReference type="NCBI Taxonomy" id="175788"/>
    <lineage>
        <taxon>Eukaryota</taxon>
        <taxon>Metazoa</taxon>
        <taxon>Chordata</taxon>
        <taxon>Craniata</taxon>
        <taxon>Vertebrata</taxon>
        <taxon>Euteleostomi</taxon>
        <taxon>Actinopterygii</taxon>
        <taxon>Neopterygii</taxon>
        <taxon>Teleostei</taxon>
        <taxon>Ostariophysi</taxon>
        <taxon>Siluriformes</taxon>
        <taxon>Bagridae</taxon>
        <taxon>Hemibagrus</taxon>
    </lineage>
</organism>
<comment type="caution">
    <text evidence="5">The sequence shown here is derived from an EMBL/GenBank/DDBJ whole genome shotgun (WGS) entry which is preliminary data.</text>
</comment>
<evidence type="ECO:0000256" key="2">
    <source>
        <dbReference type="ARBA" id="ARBA00022490"/>
    </source>
</evidence>
<dbReference type="PANTHER" id="PTHR47544:SF3">
    <property type="entry name" value="RHO GUANINE NUCLEOTIDE EXCHANGE FACTOR 4 ISOFORM X1"/>
    <property type="match status" value="1"/>
</dbReference>
<proteinExistence type="predicted"/>
<feature type="region of interest" description="Disordered" evidence="4">
    <location>
        <begin position="514"/>
        <end position="574"/>
    </location>
</feature>
<feature type="compositionally biased region" description="Polar residues" evidence="4">
    <location>
        <begin position="305"/>
        <end position="316"/>
    </location>
</feature>
<accession>A0AAE0VEE9</accession>
<feature type="compositionally biased region" description="Low complexity" evidence="4">
    <location>
        <begin position="550"/>
        <end position="562"/>
    </location>
</feature>
<comment type="subcellular location">
    <subcellularLocation>
        <location evidence="1">Cytoplasm</location>
    </subcellularLocation>
</comment>
<dbReference type="GO" id="GO:0005737">
    <property type="term" value="C:cytoplasm"/>
    <property type="evidence" value="ECO:0007669"/>
    <property type="project" value="UniProtKB-SubCell"/>
</dbReference>
<feature type="region of interest" description="Disordered" evidence="4">
    <location>
        <begin position="382"/>
        <end position="422"/>
    </location>
</feature>
<feature type="region of interest" description="Disordered" evidence="4">
    <location>
        <begin position="273"/>
        <end position="318"/>
    </location>
</feature>
<protein>
    <submittedName>
        <fullName evidence="5">Uncharacterized protein</fullName>
    </submittedName>
</protein>
<feature type="compositionally biased region" description="Polar residues" evidence="4">
    <location>
        <begin position="148"/>
        <end position="170"/>
    </location>
</feature>
<feature type="region of interest" description="Disordered" evidence="4">
    <location>
        <begin position="715"/>
        <end position="739"/>
    </location>
</feature>
<evidence type="ECO:0000256" key="4">
    <source>
        <dbReference type="SAM" id="MobiDB-lite"/>
    </source>
</evidence>
<dbReference type="EMBL" id="JAUCMX010000003">
    <property type="protein sequence ID" value="KAK3551687.1"/>
    <property type="molecule type" value="Genomic_DNA"/>
</dbReference>
<name>A0AAE0VEE9_9TELE</name>
<keyword evidence="3" id="KW-0344">Guanine-nucleotide releasing factor</keyword>
<feature type="compositionally biased region" description="Polar residues" evidence="4">
    <location>
        <begin position="534"/>
        <end position="543"/>
    </location>
</feature>
<evidence type="ECO:0000313" key="6">
    <source>
        <dbReference type="Proteomes" id="UP001274896"/>
    </source>
</evidence>
<dbReference type="GO" id="GO:0005085">
    <property type="term" value="F:guanyl-nucleotide exchange factor activity"/>
    <property type="evidence" value="ECO:0007669"/>
    <property type="project" value="UniProtKB-KW"/>
</dbReference>
<feature type="compositionally biased region" description="Acidic residues" evidence="4">
    <location>
        <begin position="277"/>
        <end position="286"/>
    </location>
</feature>